<evidence type="ECO:0000256" key="10">
    <source>
        <dbReference type="ARBA" id="ARBA00023136"/>
    </source>
</evidence>
<comment type="similarity">
    <text evidence="2">Belongs to the TMEM175 family.</text>
</comment>
<dbReference type="GO" id="GO:0005267">
    <property type="term" value="F:potassium channel activity"/>
    <property type="evidence" value="ECO:0007669"/>
    <property type="project" value="UniProtKB-KW"/>
</dbReference>
<evidence type="ECO:0000313" key="15">
    <source>
        <dbReference type="Proteomes" id="UP000198221"/>
    </source>
</evidence>
<protein>
    <submittedName>
        <fullName evidence="14">Uncharacterized membrane protein</fullName>
    </submittedName>
</protein>
<evidence type="ECO:0000313" key="14">
    <source>
        <dbReference type="EMBL" id="SCG45629.1"/>
    </source>
</evidence>
<evidence type="ECO:0000256" key="7">
    <source>
        <dbReference type="ARBA" id="ARBA00022958"/>
    </source>
</evidence>
<evidence type="ECO:0000256" key="4">
    <source>
        <dbReference type="ARBA" id="ARBA00022538"/>
    </source>
</evidence>
<dbReference type="Proteomes" id="UP000198221">
    <property type="component" value="Chromosome I"/>
</dbReference>
<keyword evidence="6" id="KW-0631">Potassium channel</keyword>
<keyword evidence="4" id="KW-0633">Potassium transport</keyword>
<keyword evidence="5 13" id="KW-0812">Transmembrane</keyword>
<organism evidence="14 15">
    <name type="scientific">Micromonospora inositola</name>
    <dbReference type="NCBI Taxonomy" id="47865"/>
    <lineage>
        <taxon>Bacteria</taxon>
        <taxon>Bacillati</taxon>
        <taxon>Actinomycetota</taxon>
        <taxon>Actinomycetes</taxon>
        <taxon>Micromonosporales</taxon>
        <taxon>Micromonosporaceae</taxon>
        <taxon>Micromonospora</taxon>
    </lineage>
</organism>
<feature type="transmembrane region" description="Helical" evidence="13">
    <location>
        <begin position="50"/>
        <end position="69"/>
    </location>
</feature>
<keyword evidence="8 13" id="KW-1133">Transmembrane helix</keyword>
<evidence type="ECO:0000256" key="12">
    <source>
        <dbReference type="ARBA" id="ARBA00034430"/>
    </source>
</evidence>
<evidence type="ECO:0000256" key="2">
    <source>
        <dbReference type="ARBA" id="ARBA00006920"/>
    </source>
</evidence>
<keyword evidence="9" id="KW-0406">Ion transport</keyword>
<dbReference type="OrthoDB" id="7626281at2"/>
<dbReference type="AlphaFoldDB" id="A0A1C5HHU3"/>
<accession>A0A1C5HHU3</accession>
<keyword evidence="11" id="KW-0407">Ion channel</keyword>
<proteinExistence type="inferred from homology"/>
<evidence type="ECO:0000256" key="9">
    <source>
        <dbReference type="ARBA" id="ARBA00023065"/>
    </source>
</evidence>
<comment type="catalytic activity">
    <reaction evidence="12">
        <text>K(+)(in) = K(+)(out)</text>
        <dbReference type="Rhea" id="RHEA:29463"/>
        <dbReference type="ChEBI" id="CHEBI:29103"/>
    </reaction>
</comment>
<evidence type="ECO:0000256" key="1">
    <source>
        <dbReference type="ARBA" id="ARBA00004141"/>
    </source>
</evidence>
<dbReference type="Pfam" id="PF06736">
    <property type="entry name" value="TMEM175"/>
    <property type="match status" value="1"/>
</dbReference>
<keyword evidence="3" id="KW-0813">Transport</keyword>
<dbReference type="PANTHER" id="PTHR31462">
    <property type="entry name" value="ENDOSOMAL/LYSOSOMAL POTASSIUM CHANNEL TMEM175"/>
    <property type="match status" value="1"/>
</dbReference>
<dbReference type="InterPro" id="IPR010617">
    <property type="entry name" value="TMEM175-like"/>
</dbReference>
<feature type="transmembrane region" description="Helical" evidence="13">
    <location>
        <begin position="81"/>
        <end position="98"/>
    </location>
</feature>
<evidence type="ECO:0000256" key="8">
    <source>
        <dbReference type="ARBA" id="ARBA00022989"/>
    </source>
</evidence>
<dbReference type="EMBL" id="LT607754">
    <property type="protein sequence ID" value="SCG45629.1"/>
    <property type="molecule type" value="Genomic_DNA"/>
</dbReference>
<dbReference type="GO" id="GO:0016020">
    <property type="term" value="C:membrane"/>
    <property type="evidence" value="ECO:0007669"/>
    <property type="project" value="UniProtKB-SubCell"/>
</dbReference>
<dbReference type="RefSeq" id="WP_089011496.1">
    <property type="nucleotide sequence ID" value="NZ_LT607754.1"/>
</dbReference>
<evidence type="ECO:0000256" key="11">
    <source>
        <dbReference type="ARBA" id="ARBA00023303"/>
    </source>
</evidence>
<reference evidence="15" key="1">
    <citation type="submission" date="2016-06" db="EMBL/GenBank/DDBJ databases">
        <authorList>
            <person name="Varghese N."/>
            <person name="Submissions Spin"/>
        </authorList>
    </citation>
    <scope>NUCLEOTIDE SEQUENCE [LARGE SCALE GENOMIC DNA]</scope>
    <source>
        <strain evidence="15">DSM 43819</strain>
    </source>
</reference>
<keyword evidence="10 13" id="KW-0472">Membrane</keyword>
<comment type="subcellular location">
    <subcellularLocation>
        <location evidence="1">Membrane</location>
        <topology evidence="1">Multi-pass membrane protein</topology>
    </subcellularLocation>
</comment>
<evidence type="ECO:0000256" key="5">
    <source>
        <dbReference type="ARBA" id="ARBA00022692"/>
    </source>
</evidence>
<keyword evidence="7" id="KW-0630">Potassium</keyword>
<dbReference type="GO" id="GO:0015252">
    <property type="term" value="F:proton channel activity"/>
    <property type="evidence" value="ECO:0007669"/>
    <property type="project" value="InterPro"/>
</dbReference>
<evidence type="ECO:0000256" key="3">
    <source>
        <dbReference type="ARBA" id="ARBA00022448"/>
    </source>
</evidence>
<keyword evidence="15" id="KW-1185">Reference proteome</keyword>
<gene>
    <name evidence="14" type="ORF">GA0070613_1359</name>
</gene>
<sequence>MPKYRIEVFSDAVMAIIITLLVLDLRAPEIDAHATLHEYLQAMTPLVPKFVSFALSFTMVAIFWVNHYYFFRRIKRATGRLVWLNNLLLFWLCLLPFPTQFLGEHPTDQIPVMLYGVDIFFCGAAFQMLRWHASRAGLLEGGDEVVRAHGPRQSVPSVILSGLSIVLTLINVHVALACLVLVPLLYFVPQAWRYAASRLSALEQRVARK</sequence>
<name>A0A1C5HHU3_9ACTN</name>
<feature type="transmembrane region" description="Helical" evidence="13">
    <location>
        <begin position="158"/>
        <end position="188"/>
    </location>
</feature>
<evidence type="ECO:0000256" key="13">
    <source>
        <dbReference type="SAM" id="Phobius"/>
    </source>
</evidence>
<feature type="transmembrane region" description="Helical" evidence="13">
    <location>
        <begin position="12"/>
        <end position="30"/>
    </location>
</feature>
<evidence type="ECO:0000256" key="6">
    <source>
        <dbReference type="ARBA" id="ARBA00022826"/>
    </source>
</evidence>
<dbReference type="PANTHER" id="PTHR31462:SF5">
    <property type="entry name" value="ENDOSOMAL_LYSOSOMAL PROTON CHANNEL TMEM175"/>
    <property type="match status" value="1"/>
</dbReference>